<keyword evidence="3" id="KW-0862">Zinc</keyword>
<name>A0A4R6WQG0_9PROT</name>
<keyword evidence="2" id="KW-0479">Metal-binding</keyword>
<dbReference type="PANTHER" id="PTHR33337:SF40">
    <property type="entry name" value="CENP-V_GFA DOMAIN-CONTAINING PROTEIN-RELATED"/>
    <property type="match status" value="1"/>
</dbReference>
<evidence type="ECO:0000259" key="5">
    <source>
        <dbReference type="PROSITE" id="PS51891"/>
    </source>
</evidence>
<reference evidence="6 7" key="1">
    <citation type="submission" date="2019-03" db="EMBL/GenBank/DDBJ databases">
        <title>Genomic Encyclopedia of Type Strains, Phase III (KMG-III): the genomes of soil and plant-associated and newly described type strains.</title>
        <authorList>
            <person name="Whitman W."/>
        </authorList>
    </citation>
    <scope>NUCLEOTIDE SEQUENCE [LARGE SCALE GENOMIC DNA]</scope>
    <source>
        <strain evidence="6 7">CGMCC 1.7660</strain>
    </source>
</reference>
<keyword evidence="7" id="KW-1185">Reference proteome</keyword>
<evidence type="ECO:0000256" key="2">
    <source>
        <dbReference type="ARBA" id="ARBA00022723"/>
    </source>
</evidence>
<dbReference type="PANTHER" id="PTHR33337">
    <property type="entry name" value="GFA DOMAIN-CONTAINING PROTEIN"/>
    <property type="match status" value="1"/>
</dbReference>
<dbReference type="InterPro" id="IPR011057">
    <property type="entry name" value="Mss4-like_sf"/>
</dbReference>
<evidence type="ECO:0000313" key="6">
    <source>
        <dbReference type="EMBL" id="TDQ80878.1"/>
    </source>
</evidence>
<dbReference type="GO" id="GO:0046872">
    <property type="term" value="F:metal ion binding"/>
    <property type="evidence" value="ECO:0007669"/>
    <property type="project" value="UniProtKB-KW"/>
</dbReference>
<dbReference type="AlphaFoldDB" id="A0A4R6WQG0"/>
<sequence length="145" mass="15937">MTVRHEGGCVCGAVRFLVLGDPERVTMCHCTWCQRRTGSAFGTEAVYPKDRVTVSGEALRVYRHRSDLSGRWLDQHFCGTCGTNLGLTLEVAPEVRSLPAGAFDDPAFLKASGIPFRHIFLSSSRGWADVPDGMEAHEMHFRPGG</sequence>
<evidence type="ECO:0000256" key="4">
    <source>
        <dbReference type="ARBA" id="ARBA00023239"/>
    </source>
</evidence>
<dbReference type="GO" id="GO:0016846">
    <property type="term" value="F:carbon-sulfur lyase activity"/>
    <property type="evidence" value="ECO:0007669"/>
    <property type="project" value="InterPro"/>
</dbReference>
<accession>A0A4R6WQG0</accession>
<dbReference type="InterPro" id="IPR006913">
    <property type="entry name" value="CENP-V/GFA"/>
</dbReference>
<dbReference type="Gene3D" id="3.90.1590.10">
    <property type="entry name" value="glutathione-dependent formaldehyde- activating enzyme (gfa)"/>
    <property type="match status" value="1"/>
</dbReference>
<dbReference type="EMBL" id="SNYW01000010">
    <property type="protein sequence ID" value="TDQ80878.1"/>
    <property type="molecule type" value="Genomic_DNA"/>
</dbReference>
<evidence type="ECO:0000256" key="3">
    <source>
        <dbReference type="ARBA" id="ARBA00022833"/>
    </source>
</evidence>
<comment type="similarity">
    <text evidence="1">Belongs to the Gfa family.</text>
</comment>
<dbReference type="OrthoDB" id="9807246at2"/>
<dbReference type="Pfam" id="PF04828">
    <property type="entry name" value="GFA"/>
    <property type="match status" value="1"/>
</dbReference>
<gene>
    <name evidence="6" type="ORF">A8950_2747</name>
</gene>
<dbReference type="SUPFAM" id="SSF51316">
    <property type="entry name" value="Mss4-like"/>
    <property type="match status" value="1"/>
</dbReference>
<organism evidence="6 7">
    <name type="scientific">Dongia mobilis</name>
    <dbReference type="NCBI Taxonomy" id="578943"/>
    <lineage>
        <taxon>Bacteria</taxon>
        <taxon>Pseudomonadati</taxon>
        <taxon>Pseudomonadota</taxon>
        <taxon>Alphaproteobacteria</taxon>
        <taxon>Rhodospirillales</taxon>
        <taxon>Dongiaceae</taxon>
        <taxon>Dongia</taxon>
    </lineage>
</organism>
<evidence type="ECO:0000313" key="7">
    <source>
        <dbReference type="Proteomes" id="UP000295783"/>
    </source>
</evidence>
<feature type="domain" description="CENP-V/GFA" evidence="5">
    <location>
        <begin position="5"/>
        <end position="117"/>
    </location>
</feature>
<evidence type="ECO:0000256" key="1">
    <source>
        <dbReference type="ARBA" id="ARBA00005495"/>
    </source>
</evidence>
<comment type="caution">
    <text evidence="6">The sequence shown here is derived from an EMBL/GenBank/DDBJ whole genome shotgun (WGS) entry which is preliminary data.</text>
</comment>
<keyword evidence="4" id="KW-0456">Lyase</keyword>
<dbReference type="PROSITE" id="PS51891">
    <property type="entry name" value="CENP_V_GFA"/>
    <property type="match status" value="1"/>
</dbReference>
<dbReference type="Proteomes" id="UP000295783">
    <property type="component" value="Unassembled WGS sequence"/>
</dbReference>
<dbReference type="RefSeq" id="WP_133614217.1">
    <property type="nucleotide sequence ID" value="NZ_SNYW01000010.1"/>
</dbReference>
<protein>
    <recommendedName>
        <fullName evidence="5">CENP-V/GFA domain-containing protein</fullName>
    </recommendedName>
</protein>
<proteinExistence type="inferred from homology"/>